<dbReference type="InterPro" id="IPR003660">
    <property type="entry name" value="HAMP_dom"/>
</dbReference>
<evidence type="ECO:0000256" key="1">
    <source>
        <dbReference type="ARBA" id="ARBA00000085"/>
    </source>
</evidence>
<dbReference type="Proteomes" id="UP000268313">
    <property type="component" value="Unassembled WGS sequence"/>
</dbReference>
<comment type="caution">
    <text evidence="15">The sequence shown here is derived from an EMBL/GenBank/DDBJ whole genome shotgun (WGS) entry which is preliminary data.</text>
</comment>
<dbReference type="InterPro" id="IPR003594">
    <property type="entry name" value="HATPase_dom"/>
</dbReference>
<dbReference type="PRINTS" id="PR00344">
    <property type="entry name" value="BCTRLSENSOR"/>
</dbReference>
<dbReference type="OrthoDB" id="9815202at2"/>
<dbReference type="PROSITE" id="PS50109">
    <property type="entry name" value="HIS_KIN"/>
    <property type="match status" value="1"/>
</dbReference>
<dbReference type="PANTHER" id="PTHR45436">
    <property type="entry name" value="SENSOR HISTIDINE KINASE YKOH"/>
    <property type="match status" value="1"/>
</dbReference>
<evidence type="ECO:0000256" key="10">
    <source>
        <dbReference type="ARBA" id="ARBA00023136"/>
    </source>
</evidence>
<evidence type="ECO:0000256" key="5">
    <source>
        <dbReference type="ARBA" id="ARBA00022679"/>
    </source>
</evidence>
<dbReference type="InterPro" id="IPR005467">
    <property type="entry name" value="His_kinase_dom"/>
</dbReference>
<dbReference type="SUPFAM" id="SSF55874">
    <property type="entry name" value="ATPase domain of HSP90 chaperone/DNA topoisomerase II/histidine kinase"/>
    <property type="match status" value="1"/>
</dbReference>
<evidence type="ECO:0000256" key="11">
    <source>
        <dbReference type="SAM" id="MobiDB-lite"/>
    </source>
</evidence>
<evidence type="ECO:0000313" key="16">
    <source>
        <dbReference type="Proteomes" id="UP000268313"/>
    </source>
</evidence>
<gene>
    <name evidence="15" type="ORF">D7X32_11865</name>
</gene>
<keyword evidence="5" id="KW-0808">Transferase</keyword>
<feature type="domain" description="HAMP" evidence="14">
    <location>
        <begin position="85"/>
        <end position="138"/>
    </location>
</feature>
<proteinExistence type="predicted"/>
<dbReference type="InterPro" id="IPR036890">
    <property type="entry name" value="HATPase_C_sf"/>
</dbReference>
<dbReference type="InterPro" id="IPR003661">
    <property type="entry name" value="HisK_dim/P_dom"/>
</dbReference>
<accession>A0A3A8K9C2</accession>
<dbReference type="RefSeq" id="WP_120602637.1">
    <property type="nucleotide sequence ID" value="NZ_JABFJX010000018.1"/>
</dbReference>
<reference evidence="16" key="1">
    <citation type="submission" date="2018-09" db="EMBL/GenBank/DDBJ databases">
        <authorList>
            <person name="Livingstone P.G."/>
            <person name="Whitworth D.E."/>
        </authorList>
    </citation>
    <scope>NUCLEOTIDE SEQUENCE [LARGE SCALE GENOMIC DNA]</scope>
    <source>
        <strain evidence="16">CA043D</strain>
    </source>
</reference>
<dbReference type="PROSITE" id="PS50885">
    <property type="entry name" value="HAMP"/>
    <property type="match status" value="1"/>
</dbReference>
<keyword evidence="8 12" id="KW-1133">Transmembrane helix</keyword>
<organism evidence="15 16">
    <name type="scientific">Corallococcus carmarthensis</name>
    <dbReference type="NCBI Taxonomy" id="2316728"/>
    <lineage>
        <taxon>Bacteria</taxon>
        <taxon>Pseudomonadati</taxon>
        <taxon>Myxococcota</taxon>
        <taxon>Myxococcia</taxon>
        <taxon>Myxococcales</taxon>
        <taxon>Cystobacterineae</taxon>
        <taxon>Myxococcaceae</taxon>
        <taxon>Corallococcus</taxon>
    </lineage>
</organism>
<evidence type="ECO:0000256" key="7">
    <source>
        <dbReference type="ARBA" id="ARBA00022777"/>
    </source>
</evidence>
<keyword evidence="16" id="KW-1185">Reference proteome</keyword>
<keyword evidence="4" id="KW-0597">Phosphoprotein</keyword>
<keyword evidence="7" id="KW-0418">Kinase</keyword>
<dbReference type="GO" id="GO:0005886">
    <property type="term" value="C:plasma membrane"/>
    <property type="evidence" value="ECO:0007669"/>
    <property type="project" value="TreeGrafter"/>
</dbReference>
<dbReference type="CDD" id="cd00075">
    <property type="entry name" value="HATPase"/>
    <property type="match status" value="1"/>
</dbReference>
<dbReference type="EC" id="2.7.13.3" evidence="3"/>
<evidence type="ECO:0000256" key="6">
    <source>
        <dbReference type="ARBA" id="ARBA00022692"/>
    </source>
</evidence>
<dbReference type="Gene3D" id="3.30.565.10">
    <property type="entry name" value="Histidine kinase-like ATPase, C-terminal domain"/>
    <property type="match status" value="1"/>
</dbReference>
<dbReference type="AlphaFoldDB" id="A0A3A8K9C2"/>
<comment type="catalytic activity">
    <reaction evidence="1">
        <text>ATP + protein L-histidine = ADP + protein N-phospho-L-histidine.</text>
        <dbReference type="EC" id="2.7.13.3"/>
    </reaction>
</comment>
<dbReference type="InterPro" id="IPR004358">
    <property type="entry name" value="Sig_transdc_His_kin-like_C"/>
</dbReference>
<sequence>MRRPRTLRQQLTLFFASSVLGTTLLYGVLVTAVLAISETFQHAENPSLWLHEGIFDEALQALGAIVFSMPFAVLGATVIGSTLARKALEPLREASDRVRAARASELDLSLPDRGTGDEWDTLASTLNELLADARASLLRIRSFTSDAAHELRTPLTIILGETEVSLRRERTPEEYRRTLAIVLDETRQLTHLVDALLQLARADAGTQVINLEPVDLHSLARQSLQRTEQHPAAQSRSLKLELNGAPTRVRGNPVLLAHVLDNLLSNACRYARERVRVELDATDTGVRVTVGDDGEGVDTAFQARLFQRFARADASRQGEGTGLGLAVSRTIAEAHGGTLDYARVDGESRFILRLPKPEASAAPPLPAGNASADTTTA</sequence>
<dbReference type="FunFam" id="1.10.287.130:FF:000001">
    <property type="entry name" value="Two-component sensor histidine kinase"/>
    <property type="match status" value="1"/>
</dbReference>
<dbReference type="Pfam" id="PF00512">
    <property type="entry name" value="HisKA"/>
    <property type="match status" value="1"/>
</dbReference>
<evidence type="ECO:0000256" key="9">
    <source>
        <dbReference type="ARBA" id="ARBA00023012"/>
    </source>
</evidence>
<evidence type="ECO:0000256" key="3">
    <source>
        <dbReference type="ARBA" id="ARBA00012438"/>
    </source>
</evidence>
<dbReference type="Gene3D" id="1.10.287.130">
    <property type="match status" value="1"/>
</dbReference>
<keyword evidence="6 12" id="KW-0812">Transmembrane</keyword>
<feature type="transmembrane region" description="Helical" evidence="12">
    <location>
        <begin position="59"/>
        <end position="84"/>
    </location>
</feature>
<dbReference type="CDD" id="cd00082">
    <property type="entry name" value="HisKA"/>
    <property type="match status" value="1"/>
</dbReference>
<comment type="subcellular location">
    <subcellularLocation>
        <location evidence="2">Membrane</location>
        <topology evidence="2">Multi-pass membrane protein</topology>
    </subcellularLocation>
</comment>
<dbReference type="SMART" id="SM00387">
    <property type="entry name" value="HATPase_c"/>
    <property type="match status" value="1"/>
</dbReference>
<evidence type="ECO:0000256" key="4">
    <source>
        <dbReference type="ARBA" id="ARBA00022553"/>
    </source>
</evidence>
<evidence type="ECO:0000259" key="14">
    <source>
        <dbReference type="PROSITE" id="PS50885"/>
    </source>
</evidence>
<evidence type="ECO:0000256" key="8">
    <source>
        <dbReference type="ARBA" id="ARBA00022989"/>
    </source>
</evidence>
<dbReference type="PANTHER" id="PTHR45436:SF15">
    <property type="entry name" value="SENSOR HISTIDINE KINASE CUSS"/>
    <property type="match status" value="1"/>
</dbReference>
<dbReference type="InterPro" id="IPR050428">
    <property type="entry name" value="TCS_sensor_his_kinase"/>
</dbReference>
<feature type="region of interest" description="Disordered" evidence="11">
    <location>
        <begin position="355"/>
        <end position="377"/>
    </location>
</feature>
<evidence type="ECO:0000256" key="12">
    <source>
        <dbReference type="SAM" id="Phobius"/>
    </source>
</evidence>
<protein>
    <recommendedName>
        <fullName evidence="3">histidine kinase</fullName>
        <ecNumber evidence="3">2.7.13.3</ecNumber>
    </recommendedName>
</protein>
<name>A0A3A8K9C2_9BACT</name>
<keyword evidence="9" id="KW-0902">Two-component regulatory system</keyword>
<keyword evidence="10 12" id="KW-0472">Membrane</keyword>
<dbReference type="InterPro" id="IPR036097">
    <property type="entry name" value="HisK_dim/P_sf"/>
</dbReference>
<dbReference type="Gene3D" id="6.10.340.10">
    <property type="match status" value="1"/>
</dbReference>
<evidence type="ECO:0000259" key="13">
    <source>
        <dbReference type="PROSITE" id="PS50109"/>
    </source>
</evidence>
<dbReference type="Pfam" id="PF02518">
    <property type="entry name" value="HATPase_c"/>
    <property type="match status" value="1"/>
</dbReference>
<dbReference type="EMBL" id="RAWE01000032">
    <property type="protein sequence ID" value="RKH04106.1"/>
    <property type="molecule type" value="Genomic_DNA"/>
</dbReference>
<evidence type="ECO:0000313" key="15">
    <source>
        <dbReference type="EMBL" id="RKH04106.1"/>
    </source>
</evidence>
<feature type="domain" description="Histidine kinase" evidence="13">
    <location>
        <begin position="146"/>
        <end position="358"/>
    </location>
</feature>
<dbReference type="GO" id="GO:0000155">
    <property type="term" value="F:phosphorelay sensor kinase activity"/>
    <property type="evidence" value="ECO:0007669"/>
    <property type="project" value="InterPro"/>
</dbReference>
<evidence type="ECO:0000256" key="2">
    <source>
        <dbReference type="ARBA" id="ARBA00004141"/>
    </source>
</evidence>
<dbReference type="SMART" id="SM00388">
    <property type="entry name" value="HisKA"/>
    <property type="match status" value="1"/>
</dbReference>
<dbReference type="SUPFAM" id="SSF47384">
    <property type="entry name" value="Homodimeric domain of signal transducing histidine kinase"/>
    <property type="match status" value="1"/>
</dbReference>